<evidence type="ECO:0000259" key="4">
    <source>
        <dbReference type="SMART" id="SM00965"/>
    </source>
</evidence>
<dbReference type="AlphaFoldDB" id="A0A3G2HSH2"/>
<dbReference type="Proteomes" id="UP000268070">
    <property type="component" value="Chromosome"/>
</dbReference>
<accession>A0A3G2HSH2</accession>
<dbReference type="SMART" id="SM00965">
    <property type="entry name" value="STN"/>
    <property type="match status" value="1"/>
</dbReference>
<dbReference type="GO" id="GO:0019867">
    <property type="term" value="C:outer membrane"/>
    <property type="evidence" value="ECO:0007669"/>
    <property type="project" value="InterPro"/>
</dbReference>
<name>A0A3G2HSH2_9BURK</name>
<evidence type="ECO:0000256" key="1">
    <source>
        <dbReference type="ARBA" id="ARBA00022448"/>
    </source>
</evidence>
<sequence length="348" mass="38111">MDEPHAFAQYLTLGTVSSGRDETPDKRFKLLTQICTDHGWILSCGRWKKHGRFNNYYQEEGWGKKKGSRHPSVEWQQPVTFLSSDFHIAYVTFASTLAFGALGPIYPPTRFVHVLPSPLAGVVLPVARVRAVAALIAVCCLGAVSPAPAARAEQPPRVAAPATATVHEFDLPAQDLASALGHYQTITRQSALYETQLVRGKTSSTVRGRFTSRQALSKLLQGTGLTAEVVNERSVMLKRSVVQRPLTATEQAQAERRYDGQTQQRLTQALCAHPALQPGKHRVVLRYWIDDDGRIERLKVRIAAAPALEAGVRAALVGTYVGLPPAGVPRSAVVLIRPQTDRKEACQP</sequence>
<keyword evidence="2" id="KW-0472">Membrane</keyword>
<evidence type="ECO:0000313" key="6">
    <source>
        <dbReference type="Proteomes" id="UP000268070"/>
    </source>
</evidence>
<keyword evidence="3" id="KW-0998">Cell outer membrane</keyword>
<proteinExistence type="predicted"/>
<dbReference type="KEGG" id="aaqu:D3M96_05805"/>
<dbReference type="Pfam" id="PF07660">
    <property type="entry name" value="STN"/>
    <property type="match status" value="1"/>
</dbReference>
<protein>
    <recommendedName>
        <fullName evidence="4">Secretin/TonB short N-terminal domain-containing protein</fullName>
    </recommendedName>
</protein>
<dbReference type="InterPro" id="IPR011662">
    <property type="entry name" value="Secretin/TonB_short_N"/>
</dbReference>
<evidence type="ECO:0000313" key="5">
    <source>
        <dbReference type="EMBL" id="AYN20086.1"/>
    </source>
</evidence>
<dbReference type="EMBL" id="CP032153">
    <property type="protein sequence ID" value="AYN20086.1"/>
    <property type="molecule type" value="Genomic_DNA"/>
</dbReference>
<organism evidence="5 6">
    <name type="scientific">Alcaligenes aquatilis</name>
    <dbReference type="NCBI Taxonomy" id="323284"/>
    <lineage>
        <taxon>Bacteria</taxon>
        <taxon>Pseudomonadati</taxon>
        <taxon>Pseudomonadota</taxon>
        <taxon>Betaproteobacteria</taxon>
        <taxon>Burkholderiales</taxon>
        <taxon>Alcaligenaceae</taxon>
        <taxon>Alcaligenes</taxon>
    </lineage>
</organism>
<dbReference type="Gene3D" id="3.55.50.30">
    <property type="match status" value="1"/>
</dbReference>
<feature type="domain" description="Secretin/TonB short N-terminal" evidence="4">
    <location>
        <begin position="189"/>
        <end position="240"/>
    </location>
</feature>
<evidence type="ECO:0000256" key="3">
    <source>
        <dbReference type="ARBA" id="ARBA00023237"/>
    </source>
</evidence>
<keyword evidence="1" id="KW-0813">Transport</keyword>
<gene>
    <name evidence="5" type="ORF">D3M96_05805</name>
</gene>
<reference evidence="5 6" key="1">
    <citation type="submission" date="2018-09" db="EMBL/GenBank/DDBJ databases">
        <title>Complete genome sequence of the hydrocarbonoclastic bacterium Alcaligenes aquatilis QD168, isolated from a crude-oil polluted marine sediment of Central Chile.</title>
        <authorList>
            <person name="Duran R.E."/>
            <person name="Barra B."/>
            <person name="Salva-Serra F."/>
            <person name="Mendez V."/>
            <person name="Moore E.R.B."/>
            <person name="Seeger M."/>
        </authorList>
    </citation>
    <scope>NUCLEOTIDE SEQUENCE [LARGE SCALE GENOMIC DNA]</scope>
    <source>
        <strain evidence="5 6">QD168</strain>
    </source>
</reference>
<evidence type="ECO:0000256" key="2">
    <source>
        <dbReference type="ARBA" id="ARBA00023136"/>
    </source>
</evidence>
<dbReference type="OrthoDB" id="8686792at2"/>